<evidence type="ECO:0000313" key="1">
    <source>
        <dbReference type="Proteomes" id="UP000887565"/>
    </source>
</evidence>
<protein>
    <submittedName>
        <fullName evidence="2">Uncharacterized protein</fullName>
    </submittedName>
</protein>
<keyword evidence="1" id="KW-1185">Reference proteome</keyword>
<dbReference type="WBParaSite" id="nRc.2.0.1.t05687-RA">
    <property type="protein sequence ID" value="nRc.2.0.1.t05687-RA"/>
    <property type="gene ID" value="nRc.2.0.1.g05687"/>
</dbReference>
<organism evidence="1 2">
    <name type="scientific">Romanomermis culicivorax</name>
    <name type="common">Nematode worm</name>
    <dbReference type="NCBI Taxonomy" id="13658"/>
    <lineage>
        <taxon>Eukaryota</taxon>
        <taxon>Metazoa</taxon>
        <taxon>Ecdysozoa</taxon>
        <taxon>Nematoda</taxon>
        <taxon>Enoplea</taxon>
        <taxon>Dorylaimia</taxon>
        <taxon>Mermithida</taxon>
        <taxon>Mermithoidea</taxon>
        <taxon>Mermithidae</taxon>
        <taxon>Romanomermis</taxon>
    </lineage>
</organism>
<evidence type="ECO:0000313" key="2">
    <source>
        <dbReference type="WBParaSite" id="nRc.2.0.1.t05687-RA"/>
    </source>
</evidence>
<name>A0A915HVW0_ROMCU</name>
<dbReference type="AlphaFoldDB" id="A0A915HVW0"/>
<reference evidence="2" key="1">
    <citation type="submission" date="2022-11" db="UniProtKB">
        <authorList>
            <consortium name="WormBaseParasite"/>
        </authorList>
    </citation>
    <scope>IDENTIFICATION</scope>
</reference>
<proteinExistence type="predicted"/>
<sequence>MFFAKATDEDYGRCDAQMESYRSCVKDAMKSGTSLQKLSEDQRRAIEGAITKCFRDQNCPNPFPSEDLRSARTACFQQARADSRVEIERCVGNTVKNFKLPQDENDGNEWLQAASSLQVAAKNPNFCPRLRNKVYLSFCLKRAAQPNSQPKFAAQSNPTDICKLAENCGQEQTISSECKRKWQTAVKPMLCSCMENGQLLVQRTKQNYVSCMRDSGFKVDSADANPMWLENGIKAWCPKSSEAPPCILNEWALTTSPPATVGATQQLLITGKVATQNPILPNEQTAAATTTTTTSVPTTTTTQGTTTTLFPNQNFFNFLANSSLFQGLVGGQAGITFLQNILSGQDLLTALFPGVEIYDGNQFNFGNLFGILG</sequence>
<dbReference type="Proteomes" id="UP000887565">
    <property type="component" value="Unplaced"/>
</dbReference>
<accession>A0A915HVW0</accession>